<dbReference type="InterPro" id="IPR034660">
    <property type="entry name" value="DinB/YfiT-like"/>
</dbReference>
<name>A0ABR8NI77_9ACTN</name>
<protein>
    <submittedName>
        <fullName evidence="2">Maleylpyruvate isomerase N-terminal domain-containing protein</fullName>
    </submittedName>
</protein>
<dbReference type="RefSeq" id="WP_191195985.1">
    <property type="nucleotide sequence ID" value="NZ_JACXYZ010000002.1"/>
</dbReference>
<proteinExistence type="predicted"/>
<evidence type="ECO:0000313" key="2">
    <source>
        <dbReference type="EMBL" id="MBD3926149.1"/>
    </source>
</evidence>
<reference evidence="2 3" key="1">
    <citation type="submission" date="2020-09" db="EMBL/GenBank/DDBJ databases">
        <title>novel species in genus Nocardioides.</title>
        <authorList>
            <person name="Zhang G."/>
        </authorList>
    </citation>
    <scope>NUCLEOTIDE SEQUENCE [LARGE SCALE GENOMIC DNA]</scope>
    <source>
        <strain evidence="2 3">KCTC 39551</strain>
    </source>
</reference>
<dbReference type="NCBIfam" id="TIGR03083">
    <property type="entry name" value="maleylpyruvate isomerase family mycothiol-dependent enzyme"/>
    <property type="match status" value="1"/>
</dbReference>
<evidence type="ECO:0000313" key="3">
    <source>
        <dbReference type="Proteomes" id="UP000618818"/>
    </source>
</evidence>
<sequence length="223" mass="23792">MTVTGSERLAGRTLTDNLRWVQQGTSLCNVAVAGLPDAGFAEPSALPGWSRAHLVAHLAANAAALRNLARWAATGTETPMYSSPDERAMGIEEGATRPPAALRTWSAQEAAALDRDLRRLSPGHWQRTIRTAQGREVPATEIPWLRAREVMVHAVDLATGQIFADLPPDFLVALEADIRTKRGDDVPDVAGTLADRVAWLAGRGTDGVTSVDGGPAPVLPPWL</sequence>
<dbReference type="Proteomes" id="UP000618818">
    <property type="component" value="Unassembled WGS sequence"/>
</dbReference>
<keyword evidence="3" id="KW-1185">Reference proteome</keyword>
<dbReference type="InterPro" id="IPR024344">
    <property type="entry name" value="MDMPI_metal-binding"/>
</dbReference>
<dbReference type="GO" id="GO:0016853">
    <property type="term" value="F:isomerase activity"/>
    <property type="evidence" value="ECO:0007669"/>
    <property type="project" value="UniProtKB-KW"/>
</dbReference>
<dbReference type="InterPro" id="IPR036527">
    <property type="entry name" value="SCP2_sterol-bd_dom_sf"/>
</dbReference>
<dbReference type="InterPro" id="IPR017517">
    <property type="entry name" value="Maleyloyr_isom"/>
</dbReference>
<dbReference type="Pfam" id="PF11716">
    <property type="entry name" value="MDMPI_N"/>
    <property type="match status" value="1"/>
</dbReference>
<dbReference type="SUPFAM" id="SSF109854">
    <property type="entry name" value="DinB/YfiT-like putative metalloenzymes"/>
    <property type="match status" value="1"/>
</dbReference>
<dbReference type="Gene3D" id="3.30.1050.20">
    <property type="match status" value="1"/>
</dbReference>
<comment type="caution">
    <text evidence="2">The sequence shown here is derived from an EMBL/GenBank/DDBJ whole genome shotgun (WGS) entry which is preliminary data.</text>
</comment>
<feature type="domain" description="Mycothiol-dependent maleylpyruvate isomerase metal-binding" evidence="1">
    <location>
        <begin position="31"/>
        <end position="158"/>
    </location>
</feature>
<organism evidence="2 3">
    <name type="scientific">Nocardioides cavernae</name>
    <dbReference type="NCBI Taxonomy" id="1921566"/>
    <lineage>
        <taxon>Bacteria</taxon>
        <taxon>Bacillati</taxon>
        <taxon>Actinomycetota</taxon>
        <taxon>Actinomycetes</taxon>
        <taxon>Propionibacteriales</taxon>
        <taxon>Nocardioidaceae</taxon>
        <taxon>Nocardioides</taxon>
    </lineage>
</organism>
<dbReference type="Gene3D" id="1.20.120.450">
    <property type="entry name" value="dinb family like domain"/>
    <property type="match status" value="1"/>
</dbReference>
<accession>A0ABR8NI77</accession>
<evidence type="ECO:0000259" key="1">
    <source>
        <dbReference type="Pfam" id="PF11716"/>
    </source>
</evidence>
<keyword evidence="2" id="KW-0413">Isomerase</keyword>
<gene>
    <name evidence="2" type="ORF">IEZ26_16110</name>
</gene>
<dbReference type="SUPFAM" id="SSF55718">
    <property type="entry name" value="SCP-like"/>
    <property type="match status" value="1"/>
</dbReference>
<dbReference type="EMBL" id="JACXYZ010000002">
    <property type="protein sequence ID" value="MBD3926149.1"/>
    <property type="molecule type" value="Genomic_DNA"/>
</dbReference>